<keyword evidence="5" id="KW-1185">Reference proteome</keyword>
<dbReference type="InterPro" id="IPR036354">
    <property type="entry name" value="Prot_inh_pot1_sf"/>
</dbReference>
<evidence type="ECO:0000313" key="4">
    <source>
        <dbReference type="EMBL" id="KAK1284030.1"/>
    </source>
</evidence>
<dbReference type="Pfam" id="PF00280">
    <property type="entry name" value="potato_inhibit"/>
    <property type="match status" value="1"/>
</dbReference>
<evidence type="ECO:0000256" key="2">
    <source>
        <dbReference type="ARBA" id="ARBA00022690"/>
    </source>
</evidence>
<reference evidence="4" key="1">
    <citation type="journal article" date="2023" name="Nat. Commun.">
        <title>Diploid and tetraploid genomes of Acorus and the evolution of monocots.</title>
        <authorList>
            <person name="Ma L."/>
            <person name="Liu K.W."/>
            <person name="Li Z."/>
            <person name="Hsiao Y.Y."/>
            <person name="Qi Y."/>
            <person name="Fu T."/>
            <person name="Tang G.D."/>
            <person name="Zhang D."/>
            <person name="Sun W.H."/>
            <person name="Liu D.K."/>
            <person name="Li Y."/>
            <person name="Chen G.Z."/>
            <person name="Liu X.D."/>
            <person name="Liao X.Y."/>
            <person name="Jiang Y.T."/>
            <person name="Yu X."/>
            <person name="Hao Y."/>
            <person name="Huang J."/>
            <person name="Zhao X.W."/>
            <person name="Ke S."/>
            <person name="Chen Y.Y."/>
            <person name="Wu W.L."/>
            <person name="Hsu J.L."/>
            <person name="Lin Y.F."/>
            <person name="Huang M.D."/>
            <person name="Li C.Y."/>
            <person name="Huang L."/>
            <person name="Wang Z.W."/>
            <person name="Zhao X."/>
            <person name="Zhong W.Y."/>
            <person name="Peng D.H."/>
            <person name="Ahmad S."/>
            <person name="Lan S."/>
            <person name="Zhang J.S."/>
            <person name="Tsai W.C."/>
            <person name="Van de Peer Y."/>
            <person name="Liu Z.J."/>
        </authorList>
    </citation>
    <scope>NUCLEOTIDE SEQUENCE</scope>
    <source>
        <strain evidence="4">CP</strain>
    </source>
</reference>
<dbReference type="Gene3D" id="3.30.10.10">
    <property type="entry name" value="Trypsin Inhibitor V, subunit A"/>
    <property type="match status" value="1"/>
</dbReference>
<sequence>MGFHNPKSEKPITNQNKIEKQIINPMHPVVGVWSGERVIVDVRSGECIGVCVGGGSADSDFIKAYMILARRWTLTLTGLFGGKLEWPELVGAKVDVATAIIERENTKVKASTGFRTAAATASGSMTLPTAPSVNFMMMV</sequence>
<comment type="caution">
    <text evidence="4">The sequence shown here is derived from an EMBL/GenBank/DDBJ whole genome shotgun (WGS) entry which is preliminary data.</text>
</comment>
<comment type="similarity">
    <text evidence="1">Belongs to the protease inhibitor I13 (potato type I serine protease inhibitor) family.</text>
</comment>
<dbReference type="EMBL" id="JAUJYO010000021">
    <property type="protein sequence ID" value="KAK1284030.1"/>
    <property type="molecule type" value="Genomic_DNA"/>
</dbReference>
<accession>A0AAV9C5Q9</accession>
<keyword evidence="3" id="KW-0722">Serine protease inhibitor</keyword>
<protein>
    <submittedName>
        <fullName evidence="4">Uncharacterized protein</fullName>
    </submittedName>
</protein>
<evidence type="ECO:0000256" key="3">
    <source>
        <dbReference type="ARBA" id="ARBA00022900"/>
    </source>
</evidence>
<name>A0AAV9C5Q9_ACOCL</name>
<evidence type="ECO:0000313" key="5">
    <source>
        <dbReference type="Proteomes" id="UP001180020"/>
    </source>
</evidence>
<dbReference type="GO" id="GO:0004867">
    <property type="term" value="F:serine-type endopeptidase inhibitor activity"/>
    <property type="evidence" value="ECO:0007669"/>
    <property type="project" value="UniProtKB-KW"/>
</dbReference>
<dbReference type="SUPFAM" id="SSF54654">
    <property type="entry name" value="CI-2 family of serine protease inhibitors"/>
    <property type="match status" value="1"/>
</dbReference>
<reference evidence="4" key="2">
    <citation type="submission" date="2023-06" db="EMBL/GenBank/DDBJ databases">
        <authorList>
            <person name="Ma L."/>
            <person name="Liu K.-W."/>
            <person name="Li Z."/>
            <person name="Hsiao Y.-Y."/>
            <person name="Qi Y."/>
            <person name="Fu T."/>
            <person name="Tang G."/>
            <person name="Zhang D."/>
            <person name="Sun W.-H."/>
            <person name="Liu D.-K."/>
            <person name="Li Y."/>
            <person name="Chen G.-Z."/>
            <person name="Liu X.-D."/>
            <person name="Liao X.-Y."/>
            <person name="Jiang Y.-T."/>
            <person name="Yu X."/>
            <person name="Hao Y."/>
            <person name="Huang J."/>
            <person name="Zhao X.-W."/>
            <person name="Ke S."/>
            <person name="Chen Y.-Y."/>
            <person name="Wu W.-L."/>
            <person name="Hsu J.-L."/>
            <person name="Lin Y.-F."/>
            <person name="Huang M.-D."/>
            <person name="Li C.-Y."/>
            <person name="Huang L."/>
            <person name="Wang Z.-W."/>
            <person name="Zhao X."/>
            <person name="Zhong W.-Y."/>
            <person name="Peng D.-H."/>
            <person name="Ahmad S."/>
            <person name="Lan S."/>
            <person name="Zhang J.-S."/>
            <person name="Tsai W.-C."/>
            <person name="Van De Peer Y."/>
            <person name="Liu Z.-J."/>
        </authorList>
    </citation>
    <scope>NUCLEOTIDE SEQUENCE</scope>
    <source>
        <strain evidence="4">CP</strain>
        <tissue evidence="4">Leaves</tissue>
    </source>
</reference>
<dbReference type="AlphaFoldDB" id="A0AAV9C5Q9"/>
<dbReference type="GO" id="GO:0009611">
    <property type="term" value="P:response to wounding"/>
    <property type="evidence" value="ECO:0007669"/>
    <property type="project" value="InterPro"/>
</dbReference>
<gene>
    <name evidence="4" type="ORF">QJS10_CPB21g01447</name>
</gene>
<proteinExistence type="inferred from homology"/>
<dbReference type="InterPro" id="IPR000864">
    <property type="entry name" value="Prot_inh_pot1"/>
</dbReference>
<dbReference type="Proteomes" id="UP001180020">
    <property type="component" value="Unassembled WGS sequence"/>
</dbReference>
<organism evidence="4 5">
    <name type="scientific">Acorus calamus</name>
    <name type="common">Sweet flag</name>
    <dbReference type="NCBI Taxonomy" id="4465"/>
    <lineage>
        <taxon>Eukaryota</taxon>
        <taxon>Viridiplantae</taxon>
        <taxon>Streptophyta</taxon>
        <taxon>Embryophyta</taxon>
        <taxon>Tracheophyta</taxon>
        <taxon>Spermatophyta</taxon>
        <taxon>Magnoliopsida</taxon>
        <taxon>Liliopsida</taxon>
        <taxon>Acoraceae</taxon>
        <taxon>Acorus</taxon>
    </lineage>
</organism>
<evidence type="ECO:0000256" key="1">
    <source>
        <dbReference type="ARBA" id="ARBA00008210"/>
    </source>
</evidence>
<dbReference type="PROSITE" id="PS00285">
    <property type="entry name" value="POTATO_INHIBITOR"/>
    <property type="match status" value="1"/>
</dbReference>
<keyword evidence="2" id="KW-0646">Protease inhibitor</keyword>